<dbReference type="OrthoDB" id="10051656at2759"/>
<organism evidence="1 2">
    <name type="scientific">Dinothrombium tinctorium</name>
    <dbReference type="NCBI Taxonomy" id="1965070"/>
    <lineage>
        <taxon>Eukaryota</taxon>
        <taxon>Metazoa</taxon>
        <taxon>Ecdysozoa</taxon>
        <taxon>Arthropoda</taxon>
        <taxon>Chelicerata</taxon>
        <taxon>Arachnida</taxon>
        <taxon>Acari</taxon>
        <taxon>Acariformes</taxon>
        <taxon>Trombidiformes</taxon>
        <taxon>Prostigmata</taxon>
        <taxon>Anystina</taxon>
        <taxon>Parasitengona</taxon>
        <taxon>Trombidioidea</taxon>
        <taxon>Trombidiidae</taxon>
        <taxon>Dinothrombium</taxon>
    </lineage>
</organism>
<gene>
    <name evidence="1" type="ORF">B4U79_11465</name>
</gene>
<name>A0A3S3NTA2_9ACAR</name>
<feature type="non-terminal residue" evidence="1">
    <location>
        <position position="122"/>
    </location>
</feature>
<evidence type="ECO:0008006" key="3">
    <source>
        <dbReference type="Google" id="ProtNLM"/>
    </source>
</evidence>
<protein>
    <recommendedName>
        <fullName evidence="3">DDE-1 domain-containing protein</fullName>
    </recommendedName>
</protein>
<keyword evidence="2" id="KW-1185">Reference proteome</keyword>
<dbReference type="Proteomes" id="UP000285301">
    <property type="component" value="Unassembled WGS sequence"/>
</dbReference>
<dbReference type="EMBL" id="NCKU01002820">
    <property type="protein sequence ID" value="RWS08713.1"/>
    <property type="molecule type" value="Genomic_DNA"/>
</dbReference>
<evidence type="ECO:0000313" key="1">
    <source>
        <dbReference type="EMBL" id="RWS08713.1"/>
    </source>
</evidence>
<reference evidence="1 2" key="1">
    <citation type="journal article" date="2018" name="Gigascience">
        <title>Genomes of trombidid mites reveal novel predicted allergens and laterally-transferred genes associated with secondary metabolism.</title>
        <authorList>
            <person name="Dong X."/>
            <person name="Chaisiri K."/>
            <person name="Xia D."/>
            <person name="Armstrong S.D."/>
            <person name="Fang Y."/>
            <person name="Donnelly M.J."/>
            <person name="Kadowaki T."/>
            <person name="McGarry J.W."/>
            <person name="Darby A.C."/>
            <person name="Makepeace B.L."/>
        </authorList>
    </citation>
    <scope>NUCLEOTIDE SEQUENCE [LARGE SCALE GENOMIC DNA]</scope>
    <source>
        <strain evidence="1">UoL-WK</strain>
    </source>
</reference>
<accession>A0A3S3NTA2</accession>
<dbReference type="AlphaFoldDB" id="A0A3S3NTA2"/>
<sequence>MNMDQVGFQYEFVSKRTLEKSGTKQVITNVQSKNKTKHSYTVLPLITKDGELLSPLYICLMKTGGKFGKNVQNSLPNYTNVFIDCSSSGKMTILNVENWIKSILKPNISEKCLLHLDSFTSH</sequence>
<proteinExistence type="predicted"/>
<evidence type="ECO:0000313" key="2">
    <source>
        <dbReference type="Proteomes" id="UP000285301"/>
    </source>
</evidence>
<comment type="caution">
    <text evidence="1">The sequence shown here is derived from an EMBL/GenBank/DDBJ whole genome shotgun (WGS) entry which is preliminary data.</text>
</comment>